<dbReference type="GO" id="GO:0022857">
    <property type="term" value="F:transmembrane transporter activity"/>
    <property type="evidence" value="ECO:0007669"/>
    <property type="project" value="InterPro"/>
</dbReference>
<dbReference type="PANTHER" id="PTHR30472:SF1">
    <property type="entry name" value="FE(3+) DICITRATE TRANSPORT SYSTEM PERMEASE PROTEIN FECC-RELATED"/>
    <property type="match status" value="1"/>
</dbReference>
<dbReference type="RefSeq" id="WP_165060174.1">
    <property type="nucleotide sequence ID" value="NZ_JAADJS010000003.1"/>
</dbReference>
<dbReference type="SUPFAM" id="SSF81345">
    <property type="entry name" value="ABC transporter involved in vitamin B12 uptake, BtuC"/>
    <property type="match status" value="1"/>
</dbReference>
<reference evidence="9 10" key="2">
    <citation type="submission" date="2020-03" db="EMBL/GenBank/DDBJ databases">
        <title>Rahnella aceri sp. nov., isoated from traditional Jeju Makgeolli.</title>
        <authorList>
            <person name="Kim I.S."/>
            <person name="Jeon D."/>
        </authorList>
    </citation>
    <scope>NUCLEOTIDE SEQUENCE [LARGE SCALE GENOMIC DNA]</scope>
    <source>
        <strain evidence="9 10">Lac-M11</strain>
    </source>
</reference>
<dbReference type="AlphaFoldDB" id="A0A6M2B8P2"/>
<dbReference type="PANTHER" id="PTHR30472">
    <property type="entry name" value="FERRIC ENTEROBACTIN TRANSPORT SYSTEM PERMEASE PROTEIN"/>
    <property type="match status" value="1"/>
</dbReference>
<comment type="similarity">
    <text evidence="2">Belongs to the binding-protein-dependent transport system permease family. FecCD subfamily.</text>
</comment>
<feature type="transmembrane region" description="Helical" evidence="8">
    <location>
        <begin position="95"/>
        <end position="114"/>
    </location>
</feature>
<evidence type="ECO:0000313" key="9">
    <source>
        <dbReference type="EMBL" id="NGX88607.1"/>
    </source>
</evidence>
<feature type="transmembrane region" description="Helical" evidence="8">
    <location>
        <begin position="242"/>
        <end position="272"/>
    </location>
</feature>
<dbReference type="NCBIfam" id="NF008407">
    <property type="entry name" value="PRK11228.1"/>
    <property type="match status" value="1"/>
</dbReference>
<feature type="transmembrane region" description="Helical" evidence="8">
    <location>
        <begin position="62"/>
        <end position="83"/>
    </location>
</feature>
<accession>A0A6M2B8P2</accession>
<gene>
    <name evidence="9" type="primary">fecC</name>
    <name evidence="9" type="ORF">GW579_16130</name>
</gene>
<evidence type="ECO:0000256" key="5">
    <source>
        <dbReference type="ARBA" id="ARBA00022692"/>
    </source>
</evidence>
<dbReference type="Proteomes" id="UP000476696">
    <property type="component" value="Unassembled WGS sequence"/>
</dbReference>
<feature type="transmembrane region" description="Helical" evidence="8">
    <location>
        <begin position="284"/>
        <end position="306"/>
    </location>
</feature>
<dbReference type="CDD" id="cd06550">
    <property type="entry name" value="TM_ABC_iron-siderophores_like"/>
    <property type="match status" value="1"/>
</dbReference>
<evidence type="ECO:0000256" key="4">
    <source>
        <dbReference type="ARBA" id="ARBA00022475"/>
    </source>
</evidence>
<dbReference type="EMBL" id="JAADJS010000003">
    <property type="protein sequence ID" value="NGX88607.1"/>
    <property type="molecule type" value="Genomic_DNA"/>
</dbReference>
<comment type="subcellular location">
    <subcellularLocation>
        <location evidence="1">Cell membrane</location>
        <topology evidence="1">Multi-pass membrane protein</topology>
    </subcellularLocation>
</comment>
<comment type="caution">
    <text evidence="9">The sequence shown here is derived from an EMBL/GenBank/DDBJ whole genome shotgun (WGS) entry which is preliminary data.</text>
</comment>
<dbReference type="GO" id="GO:0005886">
    <property type="term" value="C:plasma membrane"/>
    <property type="evidence" value="ECO:0007669"/>
    <property type="project" value="UniProtKB-SubCell"/>
</dbReference>
<feature type="transmembrane region" description="Helical" evidence="8">
    <location>
        <begin position="203"/>
        <end position="222"/>
    </location>
</feature>
<keyword evidence="3" id="KW-0813">Transport</keyword>
<evidence type="ECO:0000256" key="8">
    <source>
        <dbReference type="SAM" id="Phobius"/>
    </source>
</evidence>
<evidence type="ECO:0000313" key="10">
    <source>
        <dbReference type="Proteomes" id="UP000476696"/>
    </source>
</evidence>
<name>A0A6M2B8P2_9GAMM</name>
<keyword evidence="6 8" id="KW-1133">Transmembrane helix</keyword>
<keyword evidence="10" id="KW-1185">Reference proteome</keyword>
<dbReference type="InterPro" id="IPR037294">
    <property type="entry name" value="ABC_BtuC-like"/>
</dbReference>
<evidence type="ECO:0000256" key="2">
    <source>
        <dbReference type="ARBA" id="ARBA00007935"/>
    </source>
</evidence>
<dbReference type="Pfam" id="PF01032">
    <property type="entry name" value="FecCD"/>
    <property type="match status" value="1"/>
</dbReference>
<feature type="transmembrane region" description="Helical" evidence="8">
    <location>
        <begin position="154"/>
        <end position="173"/>
    </location>
</feature>
<proteinExistence type="inferred from homology"/>
<keyword evidence="5 8" id="KW-0812">Transmembrane</keyword>
<keyword evidence="4" id="KW-1003">Cell membrane</keyword>
<dbReference type="InterPro" id="IPR000522">
    <property type="entry name" value="ABC_transptr_permease_BtuC"/>
</dbReference>
<dbReference type="FunFam" id="1.10.3470.10:FF:000001">
    <property type="entry name" value="Vitamin B12 ABC transporter permease BtuC"/>
    <property type="match status" value="1"/>
</dbReference>
<evidence type="ECO:0000256" key="7">
    <source>
        <dbReference type="ARBA" id="ARBA00023136"/>
    </source>
</evidence>
<keyword evidence="7 8" id="KW-0472">Membrane</keyword>
<organism evidence="9 10">
    <name type="scientific">Rahnella contaminans</name>
    <dbReference type="NCBI Taxonomy" id="2703882"/>
    <lineage>
        <taxon>Bacteria</taxon>
        <taxon>Pseudomonadati</taxon>
        <taxon>Pseudomonadota</taxon>
        <taxon>Gammaproteobacteria</taxon>
        <taxon>Enterobacterales</taxon>
        <taxon>Yersiniaceae</taxon>
        <taxon>Rahnella</taxon>
    </lineage>
</organism>
<protein>
    <submittedName>
        <fullName evidence="9">Iron-dicitrate ABC transporter permease FecC</fullName>
    </submittedName>
</protein>
<dbReference type="GO" id="GO:0033214">
    <property type="term" value="P:siderophore-iron import into cell"/>
    <property type="evidence" value="ECO:0007669"/>
    <property type="project" value="TreeGrafter"/>
</dbReference>
<feature type="transmembrane region" description="Helical" evidence="8">
    <location>
        <begin position="120"/>
        <end position="142"/>
    </location>
</feature>
<evidence type="ECO:0000256" key="1">
    <source>
        <dbReference type="ARBA" id="ARBA00004651"/>
    </source>
</evidence>
<sequence length="334" mass="35602">MKAVKTIVTGWRWTLPLLILSVIFWLTLFCRSAVPIGAVESLRALIPGPPATLAQALVLNLRLPRSLVAMLLGASLALAGSLLQTLTRNPLASPSLFGINAGASLAMVVVSALSPQLFSGFSIALVAAAGGGISWSMVMLTGGGWQQAGDRSRLILAGVAVSALCAALAKVTLILSEDHAYGILNWLAGGVAHARWPEFWHLFPFTLIIAPWVLLLASRLNLLQVSDESAQTLGVNLPRLRLIINLMVLLLVGACVSVAGPLAFIGLLVPHISRYWIGYDLRRMLPVSMIFGATLMLLADLLARFLAWPGELPAGVVLALIGAPFFVWLVRTRT</sequence>
<evidence type="ECO:0000256" key="6">
    <source>
        <dbReference type="ARBA" id="ARBA00022989"/>
    </source>
</evidence>
<feature type="transmembrane region" description="Helical" evidence="8">
    <location>
        <begin position="312"/>
        <end position="330"/>
    </location>
</feature>
<reference evidence="9 10" key="1">
    <citation type="submission" date="2020-01" db="EMBL/GenBank/DDBJ databases">
        <authorList>
            <person name="Lee S.D."/>
        </authorList>
    </citation>
    <scope>NUCLEOTIDE SEQUENCE [LARGE SCALE GENOMIC DNA]</scope>
    <source>
        <strain evidence="9 10">Lac-M11</strain>
    </source>
</reference>
<evidence type="ECO:0000256" key="3">
    <source>
        <dbReference type="ARBA" id="ARBA00022448"/>
    </source>
</evidence>
<dbReference type="Gene3D" id="1.10.3470.10">
    <property type="entry name" value="ABC transporter involved in vitamin B12 uptake, BtuC"/>
    <property type="match status" value="1"/>
</dbReference>